<dbReference type="SUPFAM" id="SSF51306">
    <property type="entry name" value="LexA/Signal peptidase"/>
    <property type="match status" value="1"/>
</dbReference>
<keyword evidence="6 8" id="KW-0378">Hydrolase</keyword>
<keyword evidence="5 8" id="KW-0645">Protease</keyword>
<organism evidence="10 11">
    <name type="scientific">Corynebacterium kalinowskii</name>
    <dbReference type="NCBI Taxonomy" id="2675216"/>
    <lineage>
        <taxon>Bacteria</taxon>
        <taxon>Bacillati</taxon>
        <taxon>Actinomycetota</taxon>
        <taxon>Actinomycetes</taxon>
        <taxon>Mycobacteriales</taxon>
        <taxon>Corynebacteriaceae</taxon>
        <taxon>Corynebacterium</taxon>
    </lineage>
</organism>
<feature type="domain" description="Peptidase S26" evidence="9">
    <location>
        <begin position="30"/>
        <end position="234"/>
    </location>
</feature>
<keyword evidence="8" id="KW-0472">Membrane</keyword>
<keyword evidence="8" id="KW-1133">Transmembrane helix</keyword>
<accession>A0A6B8VRQ3</accession>
<dbReference type="InterPro" id="IPR000223">
    <property type="entry name" value="Pept_S26A_signal_pept_1"/>
</dbReference>
<evidence type="ECO:0000256" key="5">
    <source>
        <dbReference type="ARBA" id="ARBA00022670"/>
    </source>
</evidence>
<dbReference type="GO" id="GO:0004252">
    <property type="term" value="F:serine-type endopeptidase activity"/>
    <property type="evidence" value="ECO:0007669"/>
    <property type="project" value="InterPro"/>
</dbReference>
<dbReference type="KEGG" id="ckw:CKALI_07175"/>
<gene>
    <name evidence="10" type="primary">lepB</name>
    <name evidence="10" type="ORF">CKALI_07175</name>
</gene>
<feature type="active site" evidence="7">
    <location>
        <position position="56"/>
    </location>
</feature>
<evidence type="ECO:0000256" key="2">
    <source>
        <dbReference type="ARBA" id="ARBA00004401"/>
    </source>
</evidence>
<dbReference type="PRINTS" id="PR00727">
    <property type="entry name" value="LEADERPTASE"/>
</dbReference>
<evidence type="ECO:0000259" key="9">
    <source>
        <dbReference type="Pfam" id="PF10502"/>
    </source>
</evidence>
<reference evidence="11" key="1">
    <citation type="submission" date="2019-11" db="EMBL/GenBank/DDBJ databases">
        <title>Complete genome sequence of Corynebacterium kalinowskii 1959, a novel Corynebacterium species isolated from soil of a small paddock in Vilsendorf, Germany.</title>
        <authorList>
            <person name="Schaffert L."/>
            <person name="Ruwe M."/>
            <person name="Milse J."/>
            <person name="Hanuschka K."/>
            <person name="Ortseifen V."/>
            <person name="Droste J."/>
            <person name="Brandt D."/>
            <person name="Schlueter L."/>
            <person name="Kutter Y."/>
            <person name="Vinke S."/>
            <person name="Viehoefer P."/>
            <person name="Jacob L."/>
            <person name="Luebke N.-C."/>
            <person name="Schulte-Berndt E."/>
            <person name="Hain C."/>
            <person name="Linder M."/>
            <person name="Schmidt P."/>
            <person name="Wollenschlaeger L."/>
            <person name="Luttermann T."/>
            <person name="Thieme E."/>
            <person name="Hassa J."/>
            <person name="Haak M."/>
            <person name="Wittchen M."/>
            <person name="Mentz A."/>
            <person name="Persicke M."/>
            <person name="Busche T."/>
            <person name="Ruckert C."/>
        </authorList>
    </citation>
    <scope>NUCLEOTIDE SEQUENCE [LARGE SCALE GENOMIC DNA]</scope>
    <source>
        <strain evidence="11">1959</strain>
    </source>
</reference>
<keyword evidence="11" id="KW-1185">Reference proteome</keyword>
<dbReference type="InterPro" id="IPR019758">
    <property type="entry name" value="Pept_S26A_signal_pept_1_CS"/>
</dbReference>
<sequence length="250" mass="27358">MIGLLNFSLMTDSAAKKQKKDTPWYIEIPMVIITTFIIIALVQAFIGRLYVIPSQSMEPTLHGCPGCTGDRIYVDKIAYKTGEPEPGDVVVFRAPDSWTGGHYTSKDNNIFSGLQNLGSYIGLTSADETNMVKRIVATGGQTVQCLEGDEGVKVNGKVIDSSYQLQPMTYAVNPERGSDVCGGDYFGPVQVPENNYFVMGDNRTNSADSRFHLGDEHQGTVPHDNIVGKVQAIVLPFNRIGAVEDFDIQQ</sequence>
<dbReference type="PANTHER" id="PTHR43390:SF1">
    <property type="entry name" value="CHLOROPLAST PROCESSING PEPTIDASE"/>
    <property type="match status" value="1"/>
</dbReference>
<protein>
    <recommendedName>
        <fullName evidence="4 8">Signal peptidase I</fullName>
        <ecNumber evidence="4 8">3.4.21.89</ecNumber>
    </recommendedName>
</protein>
<dbReference type="NCBIfam" id="TIGR02227">
    <property type="entry name" value="sigpep_I_bact"/>
    <property type="match status" value="1"/>
</dbReference>
<dbReference type="GO" id="GO:0009003">
    <property type="term" value="F:signal peptidase activity"/>
    <property type="evidence" value="ECO:0007669"/>
    <property type="project" value="UniProtKB-EC"/>
</dbReference>
<feature type="active site" evidence="7">
    <location>
        <position position="133"/>
    </location>
</feature>
<evidence type="ECO:0000256" key="4">
    <source>
        <dbReference type="ARBA" id="ARBA00013208"/>
    </source>
</evidence>
<feature type="transmembrane region" description="Helical" evidence="8">
    <location>
        <begin position="24"/>
        <end position="46"/>
    </location>
</feature>
<dbReference type="Proteomes" id="UP000427071">
    <property type="component" value="Chromosome"/>
</dbReference>
<comment type="subcellular location">
    <subcellularLocation>
        <location evidence="2">Cell membrane</location>
        <topology evidence="2">Single-pass type II membrane protein</topology>
    </subcellularLocation>
    <subcellularLocation>
        <location evidence="8">Membrane</location>
        <topology evidence="8">Single-pass type II membrane protein</topology>
    </subcellularLocation>
</comment>
<dbReference type="GO" id="GO:0005886">
    <property type="term" value="C:plasma membrane"/>
    <property type="evidence" value="ECO:0007669"/>
    <property type="project" value="UniProtKB-SubCell"/>
</dbReference>
<dbReference type="InterPro" id="IPR019533">
    <property type="entry name" value="Peptidase_S26"/>
</dbReference>
<comment type="catalytic activity">
    <reaction evidence="1 8">
        <text>Cleavage of hydrophobic, N-terminal signal or leader sequences from secreted and periplasmic proteins.</text>
        <dbReference type="EC" id="3.4.21.89"/>
    </reaction>
</comment>
<name>A0A6B8VRQ3_9CORY</name>
<dbReference type="InterPro" id="IPR036286">
    <property type="entry name" value="LexA/Signal_pep-like_sf"/>
</dbReference>
<comment type="similarity">
    <text evidence="3 8">Belongs to the peptidase S26 family.</text>
</comment>
<evidence type="ECO:0000256" key="6">
    <source>
        <dbReference type="ARBA" id="ARBA00022801"/>
    </source>
</evidence>
<dbReference type="Gene3D" id="2.10.109.10">
    <property type="entry name" value="Umud Fragment, subunit A"/>
    <property type="match status" value="1"/>
</dbReference>
<keyword evidence="8" id="KW-0812">Transmembrane</keyword>
<proteinExistence type="inferred from homology"/>
<evidence type="ECO:0000256" key="8">
    <source>
        <dbReference type="RuleBase" id="RU362042"/>
    </source>
</evidence>
<evidence type="ECO:0000313" key="10">
    <source>
        <dbReference type="EMBL" id="QGU02297.1"/>
    </source>
</evidence>
<dbReference type="InterPro" id="IPR019756">
    <property type="entry name" value="Pept_S26A_signal_pept_1_Ser-AS"/>
</dbReference>
<dbReference type="AlphaFoldDB" id="A0A6B8VRQ3"/>
<dbReference type="PROSITE" id="PS00501">
    <property type="entry name" value="SPASE_I_1"/>
    <property type="match status" value="1"/>
</dbReference>
<dbReference type="Pfam" id="PF10502">
    <property type="entry name" value="Peptidase_S26"/>
    <property type="match status" value="1"/>
</dbReference>
<dbReference type="EC" id="3.4.21.89" evidence="4 8"/>
<dbReference type="GO" id="GO:0006465">
    <property type="term" value="P:signal peptide processing"/>
    <property type="evidence" value="ECO:0007669"/>
    <property type="project" value="InterPro"/>
</dbReference>
<evidence type="ECO:0000256" key="7">
    <source>
        <dbReference type="PIRSR" id="PIRSR600223-1"/>
    </source>
</evidence>
<dbReference type="CDD" id="cd06530">
    <property type="entry name" value="S26_SPase_I"/>
    <property type="match status" value="1"/>
</dbReference>
<dbReference type="PANTHER" id="PTHR43390">
    <property type="entry name" value="SIGNAL PEPTIDASE I"/>
    <property type="match status" value="1"/>
</dbReference>
<evidence type="ECO:0000313" key="11">
    <source>
        <dbReference type="Proteomes" id="UP000427071"/>
    </source>
</evidence>
<evidence type="ECO:0000256" key="1">
    <source>
        <dbReference type="ARBA" id="ARBA00000677"/>
    </source>
</evidence>
<dbReference type="PROSITE" id="PS00761">
    <property type="entry name" value="SPASE_I_3"/>
    <property type="match status" value="1"/>
</dbReference>
<evidence type="ECO:0000256" key="3">
    <source>
        <dbReference type="ARBA" id="ARBA00009370"/>
    </source>
</evidence>
<dbReference type="EMBL" id="CP046452">
    <property type="protein sequence ID" value="QGU02297.1"/>
    <property type="molecule type" value="Genomic_DNA"/>
</dbReference>